<dbReference type="Pfam" id="PF00535">
    <property type="entry name" value="Glycos_transf_2"/>
    <property type="match status" value="1"/>
</dbReference>
<feature type="domain" description="Glycosyltransferase 2-like" evidence="1">
    <location>
        <begin position="21"/>
        <end position="191"/>
    </location>
</feature>
<dbReference type="GO" id="GO:0016740">
    <property type="term" value="F:transferase activity"/>
    <property type="evidence" value="ECO:0007669"/>
    <property type="project" value="UniProtKB-KW"/>
</dbReference>
<dbReference type="EMBL" id="SOFL01000008">
    <property type="protein sequence ID" value="TFC05471.1"/>
    <property type="molecule type" value="Genomic_DNA"/>
</dbReference>
<dbReference type="PANTHER" id="PTHR22916">
    <property type="entry name" value="GLYCOSYLTRANSFERASE"/>
    <property type="match status" value="1"/>
</dbReference>
<dbReference type="SUPFAM" id="SSF53448">
    <property type="entry name" value="Nucleotide-diphospho-sugar transferases"/>
    <property type="match status" value="1"/>
</dbReference>
<dbReference type="AlphaFoldDB" id="A0A4R8WAZ9"/>
<protein>
    <submittedName>
        <fullName evidence="2">Glycosyltransferase family 2 protein</fullName>
    </submittedName>
</protein>
<name>A0A4R8WAZ9_9MICO</name>
<organism evidence="2 3">
    <name type="scientific">Cryobacterium adonitolivorans</name>
    <dbReference type="NCBI Taxonomy" id="1259189"/>
    <lineage>
        <taxon>Bacteria</taxon>
        <taxon>Bacillati</taxon>
        <taxon>Actinomycetota</taxon>
        <taxon>Actinomycetes</taxon>
        <taxon>Micrococcales</taxon>
        <taxon>Microbacteriaceae</taxon>
        <taxon>Cryobacterium</taxon>
    </lineage>
</organism>
<dbReference type="CDD" id="cd00761">
    <property type="entry name" value="Glyco_tranf_GTA_type"/>
    <property type="match status" value="1"/>
</dbReference>
<dbReference type="RefSeq" id="WP_134452375.1">
    <property type="nucleotide sequence ID" value="NZ_SOFL01000008.1"/>
</dbReference>
<gene>
    <name evidence="2" type="ORF">E3O42_02570</name>
</gene>
<keyword evidence="3" id="KW-1185">Reference proteome</keyword>
<dbReference type="Gene3D" id="3.90.550.10">
    <property type="entry name" value="Spore Coat Polysaccharide Biosynthesis Protein SpsA, Chain A"/>
    <property type="match status" value="1"/>
</dbReference>
<sequence>MSNNSQQSGHTPSNPDEPLVSIVIPAYNNADYLDETMKSVLGQTYTNLEVIVSDHASTDDTWAVMERYSSDPRVTLLHTEGGGGALRNWNRVSQAATGELIKLVCGDDLLYPTIVAQQVAALINEPGAVLAASPRDIVDANGAPVLKNRGLAGLVGVHDGAVAVRKTVTQGTNIFGEPGCVLMRRSVLEKVGWWDSRWPYLIDETSYSLVLLEGKFVGVPGSLAGFRISDSQWSVRLVAEQAEQAIGFHNWVAKTRPDVVSGTDRMIGNTRARVMAQVRRLAYIWLGRRMSKAVTADAARD</sequence>
<comment type="caution">
    <text evidence="2">The sequence shown here is derived from an EMBL/GenBank/DDBJ whole genome shotgun (WGS) entry which is preliminary data.</text>
</comment>
<evidence type="ECO:0000313" key="3">
    <source>
        <dbReference type="Proteomes" id="UP000297907"/>
    </source>
</evidence>
<proteinExistence type="predicted"/>
<dbReference type="Proteomes" id="UP000297907">
    <property type="component" value="Unassembled WGS sequence"/>
</dbReference>
<accession>A0A4R8WAZ9</accession>
<dbReference type="InterPro" id="IPR001173">
    <property type="entry name" value="Glyco_trans_2-like"/>
</dbReference>
<evidence type="ECO:0000259" key="1">
    <source>
        <dbReference type="Pfam" id="PF00535"/>
    </source>
</evidence>
<reference evidence="2 3" key="1">
    <citation type="submission" date="2019-03" db="EMBL/GenBank/DDBJ databases">
        <title>Genomics of glacier-inhabiting Cryobacterium strains.</title>
        <authorList>
            <person name="Liu Q."/>
            <person name="Xin Y.-H."/>
        </authorList>
    </citation>
    <scope>NUCLEOTIDE SEQUENCE [LARGE SCALE GENOMIC DNA]</scope>
    <source>
        <strain evidence="2 3">RHLS22-1</strain>
    </source>
</reference>
<dbReference type="InterPro" id="IPR029044">
    <property type="entry name" value="Nucleotide-diphossugar_trans"/>
</dbReference>
<keyword evidence="2" id="KW-0808">Transferase</keyword>
<dbReference type="OrthoDB" id="3177103at2"/>
<evidence type="ECO:0000313" key="2">
    <source>
        <dbReference type="EMBL" id="TFC05471.1"/>
    </source>
</evidence>